<dbReference type="EC" id="5.2.1.8" evidence="2"/>
<keyword evidence="6 10" id="KW-0413">Isomerase</keyword>
<keyword evidence="3 7" id="KW-0853">WD repeat</keyword>
<protein>
    <recommendedName>
        <fullName evidence="2">peptidylprolyl isomerase</fullName>
        <ecNumber evidence="2">5.2.1.8</ecNumber>
    </recommendedName>
</protein>
<dbReference type="PROSITE" id="PS50294">
    <property type="entry name" value="WD_REPEATS_REGION"/>
    <property type="match status" value="1"/>
</dbReference>
<dbReference type="Pfam" id="PF00160">
    <property type="entry name" value="Pro_isomerase"/>
    <property type="match status" value="1"/>
</dbReference>
<evidence type="ECO:0000313" key="11">
    <source>
        <dbReference type="Proteomes" id="UP001165289"/>
    </source>
</evidence>
<accession>A0AAV7JQ29</accession>
<reference evidence="10 11" key="1">
    <citation type="journal article" date="2023" name="BMC Biol.">
        <title>The compact genome of the sponge Oopsacas minuta (Hexactinellida) is lacking key metazoan core genes.</title>
        <authorList>
            <person name="Santini S."/>
            <person name="Schenkelaars Q."/>
            <person name="Jourda C."/>
            <person name="Duchesne M."/>
            <person name="Belahbib H."/>
            <person name="Rocher C."/>
            <person name="Selva M."/>
            <person name="Riesgo A."/>
            <person name="Vervoort M."/>
            <person name="Leys S.P."/>
            <person name="Kodjabachian L."/>
            <person name="Le Bivic A."/>
            <person name="Borchiellini C."/>
            <person name="Claverie J.M."/>
            <person name="Renard E."/>
        </authorList>
    </citation>
    <scope>NUCLEOTIDE SEQUENCE [LARGE SCALE GENOMIC DNA]</scope>
    <source>
        <strain evidence="10">SPO-2</strain>
    </source>
</reference>
<feature type="domain" description="PPIase cyclophilin-type" evidence="9">
    <location>
        <begin position="504"/>
        <end position="659"/>
    </location>
</feature>
<dbReference type="Pfam" id="PF00400">
    <property type="entry name" value="WD40"/>
    <property type="match status" value="2"/>
</dbReference>
<feature type="compositionally biased region" description="Acidic residues" evidence="8">
    <location>
        <begin position="12"/>
        <end position="22"/>
    </location>
</feature>
<evidence type="ECO:0000256" key="7">
    <source>
        <dbReference type="PROSITE-ProRule" id="PRU00221"/>
    </source>
</evidence>
<evidence type="ECO:0000256" key="6">
    <source>
        <dbReference type="ARBA" id="ARBA00023235"/>
    </source>
</evidence>
<dbReference type="PRINTS" id="PR00153">
    <property type="entry name" value="CSAPPISMRASE"/>
</dbReference>
<dbReference type="PROSITE" id="PS00170">
    <property type="entry name" value="CSA_PPIASE_1"/>
    <property type="match status" value="1"/>
</dbReference>
<dbReference type="Proteomes" id="UP001165289">
    <property type="component" value="Unassembled WGS sequence"/>
</dbReference>
<feature type="repeat" description="WD" evidence="7">
    <location>
        <begin position="82"/>
        <end position="114"/>
    </location>
</feature>
<dbReference type="InterPro" id="IPR020892">
    <property type="entry name" value="Cyclophilin-type_PPIase_CS"/>
</dbReference>
<dbReference type="SUPFAM" id="SSF50978">
    <property type="entry name" value="WD40 repeat-like"/>
    <property type="match status" value="1"/>
</dbReference>
<dbReference type="GO" id="GO:0005634">
    <property type="term" value="C:nucleus"/>
    <property type="evidence" value="ECO:0007669"/>
    <property type="project" value="UniProtKB-ARBA"/>
</dbReference>
<keyword evidence="5" id="KW-0697">Rotamase</keyword>
<dbReference type="Gene3D" id="2.130.10.10">
    <property type="entry name" value="YVTN repeat-like/Quinoprotein amine dehydrogenase"/>
    <property type="match status" value="1"/>
</dbReference>
<name>A0AAV7JQ29_9METZ</name>
<dbReference type="PROSITE" id="PS50082">
    <property type="entry name" value="WD_REPEATS_2"/>
    <property type="match status" value="1"/>
</dbReference>
<dbReference type="InterPro" id="IPR001680">
    <property type="entry name" value="WD40_rpt"/>
</dbReference>
<dbReference type="PROSITE" id="PS50072">
    <property type="entry name" value="CSA_PPIASE_2"/>
    <property type="match status" value="1"/>
</dbReference>
<dbReference type="SMART" id="SM00320">
    <property type="entry name" value="WD40"/>
    <property type="match status" value="4"/>
</dbReference>
<sequence length="659" mass="75323">MSDSIAKRPIEEIQDEQIESPEEGERKRTKIGTESNEIGPSIPITLQQQDPQPNIKSDKRKVTPNILNNLSALPDSKIYERSYMHKESVCNVKFACKTDFLITGSKDGHVKFWKKQASSIEFVKDFLAHQGNIIDMKITSDGMFLCTIGADNAVKIFEIISFDLINMFLLDFAVNTCCWLTKGHGTSAKFLLAVSDKNSPNIYIIEALGDKKQEFQIIENKHMNPVVIMDFVANFDFVISCDQIGMIEYWQWTDAQCYFPKERVKFLYKTDTDLYELFKAKTKPYQICFSPNGLMFSLTASDKKIRVFNTLTGKLKFILDESIDYYKQHQANINEKTEPTKQENYLQDMELRRRIAVEKELERTNEIHDWRAIFDETNTLLIYTCILGIKVVHVGSGTCIKVFGKDEGMRFIDICLYQGIPTKHKTALTLEMTLSDNPSLKPESPDPTLIATSAKSNRFFLFTDREPVSISADEHDRDVYNERPSREEQILALETNLDAKGLRIAKSAILHTSMGDIHLELFADKCPKSVENFTVHSKNGYYNNVIFHRVIDQFMIQTGDPLGDGTGGESIWEEEFGDEFHPTLKHEQPYMLSMANSGPNTNASQFFITVVPCPWLDMKHTMFGRVRKGMDVVVSISKVKVHPKTFKPFDDIKIINVSV</sequence>
<dbReference type="AlphaFoldDB" id="A0AAV7JQ29"/>
<dbReference type="GO" id="GO:0006457">
    <property type="term" value="P:protein folding"/>
    <property type="evidence" value="ECO:0007669"/>
    <property type="project" value="InterPro"/>
</dbReference>
<organism evidence="10 11">
    <name type="scientific">Oopsacas minuta</name>
    <dbReference type="NCBI Taxonomy" id="111878"/>
    <lineage>
        <taxon>Eukaryota</taxon>
        <taxon>Metazoa</taxon>
        <taxon>Porifera</taxon>
        <taxon>Hexactinellida</taxon>
        <taxon>Hexasterophora</taxon>
        <taxon>Lyssacinosida</taxon>
        <taxon>Leucopsacidae</taxon>
        <taxon>Oopsacas</taxon>
    </lineage>
</organism>
<dbReference type="InterPro" id="IPR044666">
    <property type="entry name" value="Cyclophilin_A-like"/>
</dbReference>
<evidence type="ECO:0000256" key="5">
    <source>
        <dbReference type="ARBA" id="ARBA00023110"/>
    </source>
</evidence>
<proteinExistence type="predicted"/>
<keyword evidence="4" id="KW-0677">Repeat</keyword>
<dbReference type="InterPro" id="IPR002130">
    <property type="entry name" value="Cyclophilin-type_PPIase_dom"/>
</dbReference>
<evidence type="ECO:0000256" key="8">
    <source>
        <dbReference type="SAM" id="MobiDB-lite"/>
    </source>
</evidence>
<evidence type="ECO:0000259" key="9">
    <source>
        <dbReference type="PROSITE" id="PS50072"/>
    </source>
</evidence>
<dbReference type="PANTHER" id="PTHR45625">
    <property type="entry name" value="PEPTIDYL-PROLYL CIS-TRANS ISOMERASE-RELATED"/>
    <property type="match status" value="1"/>
</dbReference>
<comment type="caution">
    <text evidence="10">The sequence shown here is derived from an EMBL/GenBank/DDBJ whole genome shotgun (WGS) entry which is preliminary data.</text>
</comment>
<dbReference type="EMBL" id="JAKMXF010000309">
    <property type="protein sequence ID" value="KAI6650917.1"/>
    <property type="molecule type" value="Genomic_DNA"/>
</dbReference>
<evidence type="ECO:0000256" key="2">
    <source>
        <dbReference type="ARBA" id="ARBA00013194"/>
    </source>
</evidence>
<feature type="region of interest" description="Disordered" evidence="8">
    <location>
        <begin position="1"/>
        <end position="59"/>
    </location>
</feature>
<dbReference type="InterPro" id="IPR015943">
    <property type="entry name" value="WD40/YVTN_repeat-like_dom_sf"/>
</dbReference>
<dbReference type="GO" id="GO:0003755">
    <property type="term" value="F:peptidyl-prolyl cis-trans isomerase activity"/>
    <property type="evidence" value="ECO:0007669"/>
    <property type="project" value="UniProtKB-KW"/>
</dbReference>
<dbReference type="PANTHER" id="PTHR45625:SF4">
    <property type="entry name" value="PEPTIDYLPROLYL ISOMERASE DOMAIN AND WD REPEAT-CONTAINING PROTEIN 1"/>
    <property type="match status" value="1"/>
</dbReference>
<evidence type="ECO:0000313" key="10">
    <source>
        <dbReference type="EMBL" id="KAI6650917.1"/>
    </source>
</evidence>
<feature type="compositionally biased region" description="Basic and acidic residues" evidence="8">
    <location>
        <begin position="1"/>
        <end position="11"/>
    </location>
</feature>
<feature type="compositionally biased region" description="Polar residues" evidence="8">
    <location>
        <begin position="32"/>
        <end position="55"/>
    </location>
</feature>
<evidence type="ECO:0000256" key="4">
    <source>
        <dbReference type="ARBA" id="ARBA00022737"/>
    </source>
</evidence>
<keyword evidence="11" id="KW-1185">Reference proteome</keyword>
<evidence type="ECO:0000256" key="3">
    <source>
        <dbReference type="ARBA" id="ARBA00022574"/>
    </source>
</evidence>
<dbReference type="FunFam" id="2.40.100.10:FF:000003">
    <property type="entry name" value="Peptidylprolyl isomerase domain and WD repeat-containing 1"/>
    <property type="match status" value="1"/>
</dbReference>
<dbReference type="InterPro" id="IPR029000">
    <property type="entry name" value="Cyclophilin-like_dom_sf"/>
</dbReference>
<evidence type="ECO:0000256" key="1">
    <source>
        <dbReference type="ARBA" id="ARBA00000971"/>
    </source>
</evidence>
<dbReference type="Gene3D" id="2.40.100.10">
    <property type="entry name" value="Cyclophilin-like"/>
    <property type="match status" value="1"/>
</dbReference>
<dbReference type="InterPro" id="IPR036322">
    <property type="entry name" value="WD40_repeat_dom_sf"/>
</dbReference>
<comment type="catalytic activity">
    <reaction evidence="1">
        <text>[protein]-peptidylproline (omega=180) = [protein]-peptidylproline (omega=0)</text>
        <dbReference type="Rhea" id="RHEA:16237"/>
        <dbReference type="Rhea" id="RHEA-COMP:10747"/>
        <dbReference type="Rhea" id="RHEA-COMP:10748"/>
        <dbReference type="ChEBI" id="CHEBI:83833"/>
        <dbReference type="ChEBI" id="CHEBI:83834"/>
        <dbReference type="EC" id="5.2.1.8"/>
    </reaction>
</comment>
<dbReference type="SUPFAM" id="SSF50891">
    <property type="entry name" value="Cyclophilin-like"/>
    <property type="match status" value="1"/>
</dbReference>
<gene>
    <name evidence="10" type="ORF">LOD99_5757</name>
</gene>